<accession>A0ABU4DWA5</accession>
<evidence type="ECO:0000313" key="1">
    <source>
        <dbReference type="EMBL" id="MDV6376334.1"/>
    </source>
</evidence>
<name>A0ABU4DWA5_9DEIO</name>
<organism evidence="1 2">
    <name type="scientific">Deinococcus arenicola</name>
    <dbReference type="NCBI Taxonomy" id="2994950"/>
    <lineage>
        <taxon>Bacteria</taxon>
        <taxon>Thermotogati</taxon>
        <taxon>Deinococcota</taxon>
        <taxon>Deinococci</taxon>
        <taxon>Deinococcales</taxon>
        <taxon>Deinococcaceae</taxon>
        <taxon>Deinococcus</taxon>
    </lineage>
</organism>
<protein>
    <submittedName>
        <fullName evidence="1">Uncharacterized protein</fullName>
    </submittedName>
</protein>
<dbReference type="EMBL" id="JAPMIV010000058">
    <property type="protein sequence ID" value="MDV6376334.1"/>
    <property type="molecule type" value="Genomic_DNA"/>
</dbReference>
<dbReference type="Proteomes" id="UP001276150">
    <property type="component" value="Unassembled WGS sequence"/>
</dbReference>
<reference evidence="1 2" key="1">
    <citation type="submission" date="2022-11" db="EMBL/GenBank/DDBJ databases">
        <title>Deinococcus ZS9-10, Low Temperature and Draught-tolerating, UV-resistant Bacteria from Continental Antarctica.</title>
        <authorList>
            <person name="Cheng L."/>
        </authorList>
    </citation>
    <scope>NUCLEOTIDE SEQUENCE [LARGE SCALE GENOMIC DNA]</scope>
    <source>
        <strain evidence="1 2">ZS9-10</strain>
    </source>
</reference>
<gene>
    <name evidence="1" type="ORF">ORD21_17200</name>
</gene>
<evidence type="ECO:0000313" key="2">
    <source>
        <dbReference type="Proteomes" id="UP001276150"/>
    </source>
</evidence>
<keyword evidence="2" id="KW-1185">Reference proteome</keyword>
<dbReference type="RefSeq" id="WP_317641694.1">
    <property type="nucleotide sequence ID" value="NZ_JAPMIV010000058.1"/>
</dbReference>
<sequence length="63" mass="7408">MPELDPLITDMKQCAQDMQRLLDALELCHHEDYRVSEAATTLHNRLSRFTLQIRDRELKAIGR</sequence>
<comment type="caution">
    <text evidence="1">The sequence shown here is derived from an EMBL/GenBank/DDBJ whole genome shotgun (WGS) entry which is preliminary data.</text>
</comment>
<proteinExistence type="predicted"/>